<protein>
    <submittedName>
        <fullName evidence="1">Uncharacterized protein</fullName>
    </submittedName>
</protein>
<reference evidence="1" key="1">
    <citation type="submission" date="2022-09" db="EMBL/GenBank/DDBJ databases">
        <title>Aureispira anguillicida sp. nov., isolated from Leptocephalus of Japanese eel Anguilla japonica.</title>
        <authorList>
            <person name="Yuasa K."/>
            <person name="Mekata T."/>
            <person name="Ikunari K."/>
        </authorList>
    </citation>
    <scope>NUCLEOTIDE SEQUENCE</scope>
    <source>
        <strain evidence="1">EL160426</strain>
    </source>
</reference>
<gene>
    <name evidence="1" type="ORF">AsAng_0008160</name>
</gene>
<dbReference type="KEGG" id="aup:AsAng_0008160"/>
<sequence>MVDKQKKEVQLALQYIKENRTSCIDVFSDAVIEYFSKKEHVPNEQQRENAEMTFKSIKDILLHSK</sequence>
<evidence type="ECO:0000313" key="2">
    <source>
        <dbReference type="Proteomes" id="UP001060919"/>
    </source>
</evidence>
<dbReference type="EMBL" id="AP026867">
    <property type="protein sequence ID" value="BDS10109.1"/>
    <property type="molecule type" value="Genomic_DNA"/>
</dbReference>
<dbReference type="AlphaFoldDB" id="A0A915YBM9"/>
<dbReference type="RefSeq" id="WP_264791445.1">
    <property type="nucleotide sequence ID" value="NZ_AP026867.1"/>
</dbReference>
<organism evidence="1 2">
    <name type="scientific">Aureispira anguillae</name>
    <dbReference type="NCBI Taxonomy" id="2864201"/>
    <lineage>
        <taxon>Bacteria</taxon>
        <taxon>Pseudomonadati</taxon>
        <taxon>Bacteroidota</taxon>
        <taxon>Saprospiria</taxon>
        <taxon>Saprospirales</taxon>
        <taxon>Saprospiraceae</taxon>
        <taxon>Aureispira</taxon>
    </lineage>
</organism>
<proteinExistence type="predicted"/>
<keyword evidence="2" id="KW-1185">Reference proteome</keyword>
<accession>A0A915YBM9</accession>
<name>A0A915YBM9_9BACT</name>
<evidence type="ECO:0000313" key="1">
    <source>
        <dbReference type="EMBL" id="BDS10109.1"/>
    </source>
</evidence>
<dbReference type="Proteomes" id="UP001060919">
    <property type="component" value="Chromosome"/>
</dbReference>